<comment type="catalytic activity">
    <reaction evidence="3">
        <text>Cleavage of hydrophobic, N-terminal signal or leader sequences from secreted and periplasmic proteins.</text>
        <dbReference type="EC" id="3.4.21.89"/>
    </reaction>
</comment>
<dbReference type="InterPro" id="IPR036286">
    <property type="entry name" value="LexA/Signal_pep-like_sf"/>
</dbReference>
<dbReference type="GO" id="GO:0005886">
    <property type="term" value="C:plasma membrane"/>
    <property type="evidence" value="ECO:0007669"/>
    <property type="project" value="UniProtKB-SubCell"/>
</dbReference>
<accession>A0A172Q7K8</accession>
<dbReference type="InterPro" id="IPR000223">
    <property type="entry name" value="Pept_S26A_signal_pept_1"/>
</dbReference>
<evidence type="ECO:0000313" key="6">
    <source>
        <dbReference type="Proteomes" id="UP000077317"/>
    </source>
</evidence>
<keyword evidence="3" id="KW-0378">Hydrolase</keyword>
<feature type="transmembrane region" description="Helical" evidence="3">
    <location>
        <begin position="6"/>
        <end position="27"/>
    </location>
</feature>
<dbReference type="Gene3D" id="2.10.109.10">
    <property type="entry name" value="Umud Fragment, subunit A"/>
    <property type="match status" value="1"/>
</dbReference>
<dbReference type="PANTHER" id="PTHR43390:SF1">
    <property type="entry name" value="CHLOROPLAST PROCESSING PEPTIDASE"/>
    <property type="match status" value="1"/>
</dbReference>
<comment type="subcellular location">
    <subcellularLocation>
        <location evidence="1">Cell membrane</location>
        <topology evidence="1">Single-pass type II membrane protein</topology>
    </subcellularLocation>
    <subcellularLocation>
        <location evidence="3">Membrane</location>
        <topology evidence="3">Single-pass type II membrane protein</topology>
    </subcellularLocation>
</comment>
<organism evidence="5 6">
    <name type="scientific">Streptococcus pantholopis</name>
    <dbReference type="NCBI Taxonomy" id="1811193"/>
    <lineage>
        <taxon>Bacteria</taxon>
        <taxon>Bacillati</taxon>
        <taxon>Bacillota</taxon>
        <taxon>Bacilli</taxon>
        <taxon>Lactobacillales</taxon>
        <taxon>Streptococcaceae</taxon>
        <taxon>Streptococcus</taxon>
    </lineage>
</organism>
<dbReference type="SUPFAM" id="SSF51306">
    <property type="entry name" value="LexA/Signal peptidase"/>
    <property type="match status" value="1"/>
</dbReference>
<dbReference type="EMBL" id="CP014699">
    <property type="protein sequence ID" value="AND79430.1"/>
    <property type="molecule type" value="Genomic_DNA"/>
</dbReference>
<dbReference type="GO" id="GO:0004252">
    <property type="term" value="F:serine-type endopeptidase activity"/>
    <property type="evidence" value="ECO:0007669"/>
    <property type="project" value="InterPro"/>
</dbReference>
<dbReference type="GO" id="GO:0009003">
    <property type="term" value="F:signal peptidase activity"/>
    <property type="evidence" value="ECO:0007669"/>
    <property type="project" value="UniProtKB-EC"/>
</dbReference>
<dbReference type="Proteomes" id="UP000077317">
    <property type="component" value="Chromosome"/>
</dbReference>
<keyword evidence="3" id="KW-0645">Protease</keyword>
<evidence type="ECO:0000256" key="2">
    <source>
        <dbReference type="ARBA" id="ARBA00009370"/>
    </source>
</evidence>
<dbReference type="PANTHER" id="PTHR43390">
    <property type="entry name" value="SIGNAL PEPTIDASE I"/>
    <property type="match status" value="1"/>
</dbReference>
<keyword evidence="3" id="KW-0472">Membrane</keyword>
<reference evidence="6" key="2">
    <citation type="submission" date="2016-03" db="EMBL/GenBank/DDBJ databases">
        <title>Streptococcus antelopensis sp. nov., isolated from the feces of the Tibetan antelope (Pantholops hodgsonii) in Hoh Xil National Nature Reserve, Qinghai, China.</title>
        <authorList>
            <person name="Bai X."/>
        </authorList>
    </citation>
    <scope>NUCLEOTIDE SEQUENCE [LARGE SCALE GENOMIC DNA]</scope>
    <source>
        <strain evidence="6">TA 26</strain>
    </source>
</reference>
<keyword evidence="3" id="KW-1133">Transmembrane helix</keyword>
<evidence type="ECO:0000256" key="1">
    <source>
        <dbReference type="ARBA" id="ARBA00004401"/>
    </source>
</evidence>
<dbReference type="AlphaFoldDB" id="A0A172Q7K8"/>
<dbReference type="InterPro" id="IPR019533">
    <property type="entry name" value="Peptidase_S26"/>
</dbReference>
<dbReference type="KEGG" id="spat:A0O21_04990"/>
<dbReference type="Pfam" id="PF10502">
    <property type="entry name" value="Peptidase_S26"/>
    <property type="match status" value="1"/>
</dbReference>
<comment type="similarity">
    <text evidence="2 3">Belongs to the peptidase S26 family.</text>
</comment>
<sequence length="186" mass="21045">MVKRDFIRNLIIALIIILAALLLRIFVFSTVRIAESSANSYLHQGDLVTINKNVTPQYKDFVLYTVDGNDYVGRIVAEAGDSVTYMDDIFYLNNAVAAQNYIEEEKTAYLESAPAGSLFTEDFTLATIAKDDQKTVLANKEYLILNDNRRNTKDSREFGIIKSSQIKGVIRFRVLPLNQFGFIDVE</sequence>
<name>A0A172Q7K8_9STRE</name>
<dbReference type="OrthoDB" id="9802919at2"/>
<dbReference type="STRING" id="1811193.A0O21_04990"/>
<evidence type="ECO:0000256" key="3">
    <source>
        <dbReference type="RuleBase" id="RU362042"/>
    </source>
</evidence>
<reference evidence="5 6" key="1">
    <citation type="journal article" date="2016" name="Int. J. Syst. Evol. Microbiol.">
        <title>Streptococcuspantholopis sp. nov., isolated from faeces of the Tibetan antelope (Pantholops hodgsonii).</title>
        <authorList>
            <person name="Bai X."/>
            <person name="Xiong Y."/>
            <person name="Lu S."/>
            <person name="Jin D."/>
            <person name="Lai X."/>
            <person name="Yang J."/>
            <person name="Niu L."/>
            <person name="Hu S."/>
            <person name="Meng X."/>
            <person name="Pu J."/>
            <person name="Ye C."/>
            <person name="Xu J."/>
        </authorList>
    </citation>
    <scope>NUCLEOTIDE SEQUENCE [LARGE SCALE GENOMIC DNA]</scope>
    <source>
        <strain evidence="5 6">TA 26</strain>
    </source>
</reference>
<proteinExistence type="inferred from homology"/>
<dbReference type="PRINTS" id="PR00727">
    <property type="entry name" value="LEADERPTASE"/>
</dbReference>
<dbReference type="EC" id="3.4.21.89" evidence="3"/>
<feature type="domain" description="Peptidase S26" evidence="4">
    <location>
        <begin position="10"/>
        <end position="174"/>
    </location>
</feature>
<keyword evidence="6" id="KW-1185">Reference proteome</keyword>
<evidence type="ECO:0000259" key="4">
    <source>
        <dbReference type="Pfam" id="PF10502"/>
    </source>
</evidence>
<dbReference type="RefSeq" id="WP_067062207.1">
    <property type="nucleotide sequence ID" value="NZ_CP014699.1"/>
</dbReference>
<gene>
    <name evidence="5" type="ORF">A0O21_04990</name>
</gene>
<dbReference type="GO" id="GO:0006465">
    <property type="term" value="P:signal peptide processing"/>
    <property type="evidence" value="ECO:0007669"/>
    <property type="project" value="InterPro"/>
</dbReference>
<protein>
    <recommendedName>
        <fullName evidence="3">Signal peptidase I</fullName>
        <ecNumber evidence="3">3.4.21.89</ecNumber>
    </recommendedName>
</protein>
<evidence type="ECO:0000313" key="5">
    <source>
        <dbReference type="EMBL" id="AND79430.1"/>
    </source>
</evidence>
<dbReference type="NCBIfam" id="TIGR02227">
    <property type="entry name" value="sigpep_I_bact"/>
    <property type="match status" value="1"/>
</dbReference>
<keyword evidence="3" id="KW-0812">Transmembrane</keyword>